<dbReference type="OMA" id="WIWNDEA"/>
<organism evidence="1 2">
    <name type="scientific">Nicotiana tabacum</name>
    <name type="common">Common tobacco</name>
    <dbReference type="NCBI Taxonomy" id="4097"/>
    <lineage>
        <taxon>Eukaryota</taxon>
        <taxon>Viridiplantae</taxon>
        <taxon>Streptophyta</taxon>
        <taxon>Embryophyta</taxon>
        <taxon>Tracheophyta</taxon>
        <taxon>Spermatophyta</taxon>
        <taxon>Magnoliopsida</taxon>
        <taxon>eudicotyledons</taxon>
        <taxon>Gunneridae</taxon>
        <taxon>Pentapetalae</taxon>
        <taxon>asterids</taxon>
        <taxon>lamiids</taxon>
        <taxon>Solanales</taxon>
        <taxon>Solanaceae</taxon>
        <taxon>Nicotianoideae</taxon>
        <taxon>Nicotianeae</taxon>
        <taxon>Nicotiana</taxon>
    </lineage>
</organism>
<protein>
    <submittedName>
        <fullName evidence="2">Uncharacterized protein LOC107812823</fullName>
    </submittedName>
</protein>
<dbReference type="RefSeq" id="XP_016493478.2">
    <property type="nucleotide sequence ID" value="XM_016637992.2"/>
</dbReference>
<dbReference type="AlphaFoldDB" id="A0A1S4BXA5"/>
<dbReference type="Proteomes" id="UP000790787">
    <property type="component" value="Chromosome 17"/>
</dbReference>
<dbReference type="OrthoDB" id="10330544at2759"/>
<dbReference type="PaxDb" id="4097-A0A1S4BXA5"/>
<proteinExistence type="predicted"/>
<dbReference type="GeneID" id="107812823"/>
<evidence type="ECO:0000313" key="2">
    <source>
        <dbReference type="RefSeq" id="XP_016493478.2"/>
    </source>
</evidence>
<reference evidence="2" key="2">
    <citation type="submission" date="2025-08" db="UniProtKB">
        <authorList>
            <consortium name="RefSeq"/>
        </authorList>
    </citation>
    <scope>IDENTIFICATION</scope>
    <source>
        <tissue evidence="2">Leaf</tissue>
    </source>
</reference>
<sequence length="115" mass="13442">MWTSTTNCILEADTEVLGVLKGHPNGHKEDWWWNGQVQKKVKAKKAVYLKLVESKDGEERSMNREWYKKAKKEAKLAVTEAKNATFEWLYEELGAKGRDKKLHVLAKERKRRIVT</sequence>
<dbReference type="KEGG" id="nta:107812823"/>
<name>A0A1S4BXA5_TOBAC</name>
<gene>
    <name evidence="2" type="primary">LOC107812823</name>
</gene>
<dbReference type="RefSeq" id="XP_016493478.1">
    <property type="nucleotide sequence ID" value="XM_016637992.1"/>
</dbReference>
<accession>A0A1S4BXA5</accession>
<evidence type="ECO:0000313" key="1">
    <source>
        <dbReference type="Proteomes" id="UP000790787"/>
    </source>
</evidence>
<keyword evidence="1" id="KW-1185">Reference proteome</keyword>
<reference evidence="1" key="1">
    <citation type="journal article" date="2014" name="Nat. Commun.">
        <title>The tobacco genome sequence and its comparison with those of tomato and potato.</title>
        <authorList>
            <person name="Sierro N."/>
            <person name="Battey J.N."/>
            <person name="Ouadi S."/>
            <person name="Bakaher N."/>
            <person name="Bovet L."/>
            <person name="Willig A."/>
            <person name="Goepfert S."/>
            <person name="Peitsch M.C."/>
            <person name="Ivanov N.V."/>
        </authorList>
    </citation>
    <scope>NUCLEOTIDE SEQUENCE [LARGE SCALE GENOMIC DNA]</scope>
</reference>